<keyword evidence="1" id="KW-0479">Metal-binding</keyword>
<keyword evidence="8" id="KW-1185">Reference proteome</keyword>
<dbReference type="InterPro" id="IPR036423">
    <property type="entry name" value="SOD-like_Cu/Zn_dom_sf"/>
</dbReference>
<keyword evidence="2" id="KW-0732">Signal</keyword>
<protein>
    <recommendedName>
        <fullName evidence="1">Superoxide dismutase [Cu-Zn]</fullName>
        <ecNumber evidence="1">1.15.1.1</ecNumber>
    </recommendedName>
</protein>
<evidence type="ECO:0000256" key="2">
    <source>
        <dbReference type="SAM" id="SignalP"/>
    </source>
</evidence>
<evidence type="ECO:0000313" key="7">
    <source>
        <dbReference type="EMBL" id="CAF4360870.1"/>
    </source>
</evidence>
<dbReference type="Gene3D" id="2.60.40.200">
    <property type="entry name" value="Superoxide dismutase, copper/zinc binding domain"/>
    <property type="match status" value="1"/>
</dbReference>
<dbReference type="Proteomes" id="UP000677228">
    <property type="component" value="Unassembled WGS sequence"/>
</dbReference>
<comment type="cofactor">
    <cofactor evidence="1">
        <name>Cu cation</name>
        <dbReference type="ChEBI" id="CHEBI:23378"/>
    </cofactor>
    <text evidence="1">Binds 1 copper ion per subunit.</text>
</comment>
<comment type="similarity">
    <text evidence="1">Belongs to the Cu-Zn superoxide dismutase family.</text>
</comment>
<dbReference type="GO" id="GO:0005507">
    <property type="term" value="F:copper ion binding"/>
    <property type="evidence" value="ECO:0007669"/>
    <property type="project" value="InterPro"/>
</dbReference>
<evidence type="ECO:0000313" key="8">
    <source>
        <dbReference type="Proteomes" id="UP000663829"/>
    </source>
</evidence>
<comment type="cofactor">
    <cofactor evidence="1">
        <name>Zn(2+)</name>
        <dbReference type="ChEBI" id="CHEBI:29105"/>
    </cofactor>
    <text evidence="1">Binds 1 zinc ion per subunit.</text>
</comment>
<proteinExistence type="inferred from homology"/>
<comment type="catalytic activity">
    <reaction evidence="1">
        <text>2 superoxide + 2 H(+) = H2O2 + O2</text>
        <dbReference type="Rhea" id="RHEA:20696"/>
        <dbReference type="ChEBI" id="CHEBI:15378"/>
        <dbReference type="ChEBI" id="CHEBI:15379"/>
        <dbReference type="ChEBI" id="CHEBI:16240"/>
        <dbReference type="ChEBI" id="CHEBI:18421"/>
        <dbReference type="EC" id="1.15.1.1"/>
    </reaction>
</comment>
<comment type="function">
    <text evidence="1">Destroys radicals which are normally produced within the cells and which are toxic to biological systems.</text>
</comment>
<dbReference type="EMBL" id="CAJNOK010017145">
    <property type="protein sequence ID" value="CAF1258463.1"/>
    <property type="molecule type" value="Genomic_DNA"/>
</dbReference>
<dbReference type="InterPro" id="IPR018152">
    <property type="entry name" value="SOD_Cu/Zn_BS"/>
</dbReference>
<dbReference type="InterPro" id="IPR024134">
    <property type="entry name" value="SOD_Cu/Zn_/chaperone"/>
</dbReference>
<sequence>MLSILFILLVVSISSYGYSSPYPLYACASVHLDSSSTKIGTLYFIQISAKSPVIIRGILTGLVPNQTYHGFHVHESRVDDNKPNCTAAGAHFNPFNRTHGALVSPKKQRHVGDLGNVYADHDGNARILIEDKIIQLGKGSRSIIDRTIIIHKDIDDLGMGGHSDSSTTGHAGARLGCGRIRMRPWMTLRDVLETFLS</sequence>
<keyword evidence="1" id="KW-0186">Copper</keyword>
<dbReference type="Proteomes" id="UP000682733">
    <property type="component" value="Unassembled WGS sequence"/>
</dbReference>
<dbReference type="Pfam" id="PF00080">
    <property type="entry name" value="Sod_Cu"/>
    <property type="match status" value="1"/>
</dbReference>
<evidence type="ECO:0000313" key="4">
    <source>
        <dbReference type="EMBL" id="CAF1258463.1"/>
    </source>
</evidence>
<keyword evidence="1" id="KW-0560">Oxidoreductase</keyword>
<reference evidence="5" key="1">
    <citation type="submission" date="2021-02" db="EMBL/GenBank/DDBJ databases">
        <authorList>
            <person name="Nowell W R."/>
        </authorList>
    </citation>
    <scope>NUCLEOTIDE SEQUENCE</scope>
</reference>
<dbReference type="CDD" id="cd00305">
    <property type="entry name" value="Cu-Zn_Superoxide_Dismutase"/>
    <property type="match status" value="1"/>
</dbReference>
<evidence type="ECO:0000313" key="6">
    <source>
        <dbReference type="EMBL" id="CAF4065353.1"/>
    </source>
</evidence>
<name>A0A815SVP5_9BILA</name>
<feature type="chain" id="PRO_5035607571" description="Superoxide dismutase [Cu-Zn]" evidence="2">
    <location>
        <begin position="20"/>
        <end position="197"/>
    </location>
</feature>
<gene>
    <name evidence="5" type="ORF">GPM918_LOCUS36591</name>
    <name evidence="4" type="ORF">OVA965_LOCUS26615</name>
    <name evidence="7" type="ORF">SRO942_LOCUS37333</name>
    <name evidence="6" type="ORF">TMI583_LOCUS27356</name>
</gene>
<dbReference type="PANTHER" id="PTHR10003">
    <property type="entry name" value="SUPEROXIDE DISMUTASE CU-ZN -RELATED"/>
    <property type="match status" value="1"/>
</dbReference>
<dbReference type="EMBL" id="CAJOBA010038699">
    <property type="protein sequence ID" value="CAF4065353.1"/>
    <property type="molecule type" value="Genomic_DNA"/>
</dbReference>
<dbReference type="AlphaFoldDB" id="A0A815SVP5"/>
<evidence type="ECO:0000256" key="1">
    <source>
        <dbReference type="RuleBase" id="RU000393"/>
    </source>
</evidence>
<dbReference type="EC" id="1.15.1.1" evidence="1"/>
<dbReference type="EMBL" id="CAJNOQ010022265">
    <property type="protein sequence ID" value="CAF1498897.1"/>
    <property type="molecule type" value="Genomic_DNA"/>
</dbReference>
<dbReference type="GO" id="GO:0004784">
    <property type="term" value="F:superoxide dismutase activity"/>
    <property type="evidence" value="ECO:0007669"/>
    <property type="project" value="UniProtKB-EC"/>
</dbReference>
<dbReference type="PRINTS" id="PR00068">
    <property type="entry name" value="CUZNDISMTASE"/>
</dbReference>
<accession>A0A815SVP5</accession>
<dbReference type="EMBL" id="CAJOBC010087776">
    <property type="protein sequence ID" value="CAF4360870.1"/>
    <property type="molecule type" value="Genomic_DNA"/>
</dbReference>
<feature type="signal peptide" evidence="2">
    <location>
        <begin position="1"/>
        <end position="19"/>
    </location>
</feature>
<evidence type="ECO:0000313" key="5">
    <source>
        <dbReference type="EMBL" id="CAF1498897.1"/>
    </source>
</evidence>
<dbReference type="PROSITE" id="PS00332">
    <property type="entry name" value="SOD_CU_ZN_2"/>
    <property type="match status" value="1"/>
</dbReference>
<dbReference type="InterPro" id="IPR001424">
    <property type="entry name" value="SOD_Cu_Zn_dom"/>
</dbReference>
<evidence type="ECO:0000259" key="3">
    <source>
        <dbReference type="Pfam" id="PF00080"/>
    </source>
</evidence>
<organism evidence="5 8">
    <name type="scientific">Didymodactylos carnosus</name>
    <dbReference type="NCBI Taxonomy" id="1234261"/>
    <lineage>
        <taxon>Eukaryota</taxon>
        <taxon>Metazoa</taxon>
        <taxon>Spiralia</taxon>
        <taxon>Gnathifera</taxon>
        <taxon>Rotifera</taxon>
        <taxon>Eurotatoria</taxon>
        <taxon>Bdelloidea</taxon>
        <taxon>Philodinida</taxon>
        <taxon>Philodinidae</taxon>
        <taxon>Didymodactylos</taxon>
    </lineage>
</organism>
<comment type="caution">
    <text evidence="5">The sequence shown here is derived from an EMBL/GenBank/DDBJ whole genome shotgun (WGS) entry which is preliminary data.</text>
</comment>
<dbReference type="SUPFAM" id="SSF49329">
    <property type="entry name" value="Cu,Zn superoxide dismutase-like"/>
    <property type="match status" value="1"/>
</dbReference>
<keyword evidence="1" id="KW-0862">Zinc</keyword>
<feature type="domain" description="Superoxide dismutase copper/zinc binding" evidence="3">
    <location>
        <begin position="40"/>
        <end position="180"/>
    </location>
</feature>
<dbReference type="OrthoDB" id="2015551at2759"/>
<dbReference type="Proteomes" id="UP000663829">
    <property type="component" value="Unassembled WGS sequence"/>
</dbReference>
<dbReference type="Proteomes" id="UP000681722">
    <property type="component" value="Unassembled WGS sequence"/>
</dbReference>